<evidence type="ECO:0000259" key="2">
    <source>
        <dbReference type="Pfam" id="PF01757"/>
    </source>
</evidence>
<accession>A0A212TNF9</accession>
<dbReference type="GO" id="GO:0016020">
    <property type="term" value="C:membrane"/>
    <property type="evidence" value="ECO:0007669"/>
    <property type="project" value="TreeGrafter"/>
</dbReference>
<dbReference type="GO" id="GO:0000271">
    <property type="term" value="P:polysaccharide biosynthetic process"/>
    <property type="evidence" value="ECO:0007669"/>
    <property type="project" value="TreeGrafter"/>
</dbReference>
<dbReference type="InterPro" id="IPR050879">
    <property type="entry name" value="Acyltransferase_3"/>
</dbReference>
<dbReference type="InterPro" id="IPR002656">
    <property type="entry name" value="Acyl_transf_3_dom"/>
</dbReference>
<dbReference type="PANTHER" id="PTHR23028:SF53">
    <property type="entry name" value="ACYL_TRANSF_3 DOMAIN-CONTAINING PROTEIN"/>
    <property type="match status" value="1"/>
</dbReference>
<keyword evidence="1" id="KW-1133">Transmembrane helix</keyword>
<feature type="transmembrane region" description="Helical" evidence="1">
    <location>
        <begin position="168"/>
        <end position="191"/>
    </location>
</feature>
<feature type="transmembrane region" description="Helical" evidence="1">
    <location>
        <begin position="44"/>
        <end position="69"/>
    </location>
</feature>
<dbReference type="Proteomes" id="UP000198131">
    <property type="component" value="Unassembled WGS sequence"/>
</dbReference>
<keyword evidence="1" id="KW-0472">Membrane</keyword>
<dbReference type="OrthoDB" id="9796461at2"/>
<sequence length="368" mass="41666">MKEVRSLTSLRWFAALFVFFFHVDMAHRTPLTWLPWRLQAIVQQGRLGVCVFFVLSGFVMVLAASRYLAQPADNFLSAHYIRDFYQRRFARIYPVYLTGLLLVAAISLRLSTLPSWPVILANLTLTTGYFTDTRLAWYAGGAHSLSTEFFFYLVTPLLLFWLSQRSRLALQGVAITAVAVGVGLGVINMLAPGRLSMDVPFAFPPFRLPEFVCGICTGLLVVRYNWKPAAWLAPVLLVMCAIYLSYAGPLVPAVTLLHNWIVVPTVAILLASLYHYESTPLYSWMQHRWLHSLGEISFCFYIAQLPLSQLLDALIAGKHVSQNNHWVTFVGLLLNIGVAMAMRKFIENPAYDWLMRKTKKPQRTQVAS</sequence>
<keyword evidence="3" id="KW-0012">Acyltransferase</keyword>
<dbReference type="Pfam" id="PF01757">
    <property type="entry name" value="Acyl_transf_3"/>
    <property type="match status" value="1"/>
</dbReference>
<gene>
    <name evidence="3" type="ORF">SAMN06265337_1922</name>
</gene>
<feature type="domain" description="Acyltransferase 3" evidence="2">
    <location>
        <begin position="6"/>
        <end position="342"/>
    </location>
</feature>
<evidence type="ECO:0000256" key="1">
    <source>
        <dbReference type="SAM" id="Phobius"/>
    </source>
</evidence>
<keyword evidence="3" id="KW-0808">Transferase</keyword>
<keyword evidence="1" id="KW-0812">Transmembrane</keyword>
<protein>
    <submittedName>
        <fullName evidence="3">Peptidoglycan/LPS O-acetylase OafA/YrhL, contains acyltransferase and SGNH-hydrolase domains</fullName>
    </submittedName>
</protein>
<feature type="transmembrane region" description="Helical" evidence="1">
    <location>
        <begin position="229"/>
        <end position="251"/>
    </location>
</feature>
<dbReference type="AlphaFoldDB" id="A0A212TNF9"/>
<feature type="transmembrane region" description="Helical" evidence="1">
    <location>
        <begin position="203"/>
        <end position="222"/>
    </location>
</feature>
<keyword evidence="3" id="KW-0378">Hydrolase</keyword>
<feature type="transmembrane region" description="Helical" evidence="1">
    <location>
        <begin position="257"/>
        <end position="276"/>
    </location>
</feature>
<feature type="transmembrane region" description="Helical" evidence="1">
    <location>
        <begin position="90"/>
        <end position="110"/>
    </location>
</feature>
<feature type="transmembrane region" description="Helical" evidence="1">
    <location>
        <begin position="326"/>
        <end position="346"/>
    </location>
</feature>
<dbReference type="GO" id="GO:0016747">
    <property type="term" value="F:acyltransferase activity, transferring groups other than amino-acyl groups"/>
    <property type="evidence" value="ECO:0007669"/>
    <property type="project" value="InterPro"/>
</dbReference>
<dbReference type="EMBL" id="FYEW01000001">
    <property type="protein sequence ID" value="SNC67354.1"/>
    <property type="molecule type" value="Genomic_DNA"/>
</dbReference>
<dbReference type="RefSeq" id="WP_088843186.1">
    <property type="nucleotide sequence ID" value="NZ_FYEW01000001.1"/>
</dbReference>
<evidence type="ECO:0000313" key="4">
    <source>
        <dbReference type="Proteomes" id="UP000198131"/>
    </source>
</evidence>
<reference evidence="4" key="1">
    <citation type="submission" date="2017-06" db="EMBL/GenBank/DDBJ databases">
        <authorList>
            <person name="Varghese N."/>
            <person name="Submissions S."/>
        </authorList>
    </citation>
    <scope>NUCLEOTIDE SEQUENCE [LARGE SCALE GENOMIC DNA]</scope>
    <source>
        <strain evidence="4">DSM 11116</strain>
    </source>
</reference>
<proteinExistence type="predicted"/>
<dbReference type="GO" id="GO:0016787">
    <property type="term" value="F:hydrolase activity"/>
    <property type="evidence" value="ECO:0007669"/>
    <property type="project" value="UniProtKB-KW"/>
</dbReference>
<keyword evidence="4" id="KW-1185">Reference proteome</keyword>
<organism evidence="3 4">
    <name type="scientific">Hymenobacter gelipurpurascens</name>
    <dbReference type="NCBI Taxonomy" id="89968"/>
    <lineage>
        <taxon>Bacteria</taxon>
        <taxon>Pseudomonadati</taxon>
        <taxon>Bacteroidota</taxon>
        <taxon>Cytophagia</taxon>
        <taxon>Cytophagales</taxon>
        <taxon>Hymenobacteraceae</taxon>
        <taxon>Hymenobacter</taxon>
    </lineage>
</organism>
<feature type="transmembrane region" description="Helical" evidence="1">
    <location>
        <begin position="288"/>
        <end position="306"/>
    </location>
</feature>
<dbReference type="PANTHER" id="PTHR23028">
    <property type="entry name" value="ACETYLTRANSFERASE"/>
    <property type="match status" value="1"/>
</dbReference>
<feature type="transmembrane region" description="Helical" evidence="1">
    <location>
        <begin position="135"/>
        <end position="161"/>
    </location>
</feature>
<name>A0A212TNF9_9BACT</name>
<evidence type="ECO:0000313" key="3">
    <source>
        <dbReference type="EMBL" id="SNC67354.1"/>
    </source>
</evidence>